<protein>
    <submittedName>
        <fullName evidence="4">ABC-F family ATP-binding cassette domain-containing protein</fullName>
    </submittedName>
</protein>
<dbReference type="SUPFAM" id="SSF52540">
    <property type="entry name" value="P-loop containing nucleoside triphosphate hydrolases"/>
    <property type="match status" value="2"/>
</dbReference>
<dbReference type="PANTHER" id="PTHR42855">
    <property type="entry name" value="ABC TRANSPORTER ATP-BINDING SUBUNIT"/>
    <property type="match status" value="1"/>
</dbReference>
<dbReference type="RefSeq" id="WP_135119941.1">
    <property type="nucleotide sequence ID" value="NZ_SPQZ01000002.1"/>
</dbReference>
<organism evidence="4 5">
    <name type="scientific">Orlajensenia leifsoniae</name>
    <dbReference type="NCBI Taxonomy" id="2561933"/>
    <lineage>
        <taxon>Bacteria</taxon>
        <taxon>Bacillati</taxon>
        <taxon>Actinomycetota</taxon>
        <taxon>Actinomycetes</taxon>
        <taxon>Micrococcales</taxon>
        <taxon>Microbacteriaceae</taxon>
        <taxon>Orlajensenia</taxon>
    </lineage>
</organism>
<dbReference type="Pfam" id="PF00005">
    <property type="entry name" value="ABC_tran"/>
    <property type="match status" value="2"/>
</dbReference>
<keyword evidence="2 4" id="KW-0067">ATP-binding</keyword>
<dbReference type="CDD" id="cd03221">
    <property type="entry name" value="ABCF_EF-3"/>
    <property type="match status" value="1"/>
</dbReference>
<dbReference type="GO" id="GO:0005524">
    <property type="term" value="F:ATP binding"/>
    <property type="evidence" value="ECO:0007669"/>
    <property type="project" value="UniProtKB-KW"/>
</dbReference>
<dbReference type="NCBIfam" id="NF000355">
    <property type="entry name" value="ribo_prot_ABC_F"/>
    <property type="match status" value="1"/>
</dbReference>
<dbReference type="Proteomes" id="UP000298127">
    <property type="component" value="Unassembled WGS sequence"/>
</dbReference>
<sequence length="556" mass="59549">MFPSQLSLHSVTKRFADRVVLDRVDVSIRAGEHVGIIGDNGAGKSTLLRLIAGELQPDAGELTVVAPGGMSVLAQSLDLPEHATVRDAIDTCLRELRALEHAIDDAAAALSAPTDAELEAALARYAALVDRYEARDGYAASARLDIALNSLGVAGIEHDRPWASLSGGERSRVAVAATTAGNAELLLLDEPTNDLDDDAWDWLLATLRAHRGTVVAVTHDRAFLEEFTDVILTVRDGTITRSGDGYRGYLVARAMARERHRLAHEAWKEEVARHGALVAANAGRLDAIPRKLDKAGMGAGAFRARGRDHGAMGRIRNAKERLARLAEQPVAPPPEPLVFAPRLSRKAALAGPDVARDASASAAADLATTPILALEHVRVAAATVDALRLGAGDRVLVTGPNGVGKTTLLRVIAGELTPTQGEVRVSGRVGYFRQHSTIAASPRSVRDAFARGIREDVDTAEERILRLGLFRPEELRVPVAALSFGQRRRLELALLVSGSHDLLLLDEPTNHLAPELVDELESALDSYDGAVVLVTHDRMLRRRFRGARLELGAAAA</sequence>
<feature type="domain" description="ABC transporter" evidence="3">
    <location>
        <begin position="6"/>
        <end position="261"/>
    </location>
</feature>
<dbReference type="PROSITE" id="PS50893">
    <property type="entry name" value="ABC_TRANSPORTER_2"/>
    <property type="match status" value="2"/>
</dbReference>
<accession>A0A4Y9R7E9</accession>
<dbReference type="EMBL" id="SPQZ01000002">
    <property type="protein sequence ID" value="TFV99406.1"/>
    <property type="molecule type" value="Genomic_DNA"/>
</dbReference>
<dbReference type="AlphaFoldDB" id="A0A4Y9R7E9"/>
<dbReference type="InterPro" id="IPR027417">
    <property type="entry name" value="P-loop_NTPase"/>
</dbReference>
<dbReference type="InterPro" id="IPR017871">
    <property type="entry name" value="ABC_transporter-like_CS"/>
</dbReference>
<dbReference type="FunFam" id="3.40.50.300:FF:000011">
    <property type="entry name" value="Putative ABC transporter ATP-binding component"/>
    <property type="match status" value="1"/>
</dbReference>
<dbReference type="SMART" id="SM00382">
    <property type="entry name" value="AAA"/>
    <property type="match status" value="2"/>
</dbReference>
<gene>
    <name evidence="4" type="ORF">E4M00_04515</name>
</gene>
<dbReference type="PROSITE" id="PS00211">
    <property type="entry name" value="ABC_TRANSPORTER_1"/>
    <property type="match status" value="2"/>
</dbReference>
<dbReference type="InterPro" id="IPR051309">
    <property type="entry name" value="ABCF_ATPase"/>
</dbReference>
<dbReference type="PANTHER" id="PTHR42855:SF2">
    <property type="entry name" value="DRUG RESISTANCE ABC TRANSPORTER,ATP-BINDING PROTEIN"/>
    <property type="match status" value="1"/>
</dbReference>
<comment type="caution">
    <text evidence="4">The sequence shown here is derived from an EMBL/GenBank/DDBJ whole genome shotgun (WGS) entry which is preliminary data.</text>
</comment>
<keyword evidence="5" id="KW-1185">Reference proteome</keyword>
<evidence type="ECO:0000259" key="3">
    <source>
        <dbReference type="PROSITE" id="PS50893"/>
    </source>
</evidence>
<dbReference type="InterPro" id="IPR003439">
    <property type="entry name" value="ABC_transporter-like_ATP-bd"/>
</dbReference>
<evidence type="ECO:0000313" key="5">
    <source>
        <dbReference type="Proteomes" id="UP000298127"/>
    </source>
</evidence>
<evidence type="ECO:0000313" key="4">
    <source>
        <dbReference type="EMBL" id="TFV99406.1"/>
    </source>
</evidence>
<dbReference type="InterPro" id="IPR003593">
    <property type="entry name" value="AAA+_ATPase"/>
</dbReference>
<proteinExistence type="predicted"/>
<name>A0A4Y9R7E9_9MICO</name>
<evidence type="ECO:0000256" key="1">
    <source>
        <dbReference type="ARBA" id="ARBA00022741"/>
    </source>
</evidence>
<dbReference type="GO" id="GO:0016887">
    <property type="term" value="F:ATP hydrolysis activity"/>
    <property type="evidence" value="ECO:0007669"/>
    <property type="project" value="InterPro"/>
</dbReference>
<keyword evidence="1" id="KW-0547">Nucleotide-binding</keyword>
<reference evidence="4 5" key="1">
    <citation type="journal article" date="2018" name="J. Microbiol.">
        <title>Leifsonia flava sp. nov., a novel actinobacterium isolated from the rhizosphere of Aquilegia viridiflora.</title>
        <authorList>
            <person name="Cai Y."/>
            <person name="Tao W.Z."/>
            <person name="Ma Y.J."/>
            <person name="Cheng J."/>
            <person name="Zhang M.Y."/>
            <person name="Zhang Y.X."/>
        </authorList>
    </citation>
    <scope>NUCLEOTIDE SEQUENCE [LARGE SCALE GENOMIC DNA]</scope>
    <source>
        <strain evidence="4 5">SYP-B2174</strain>
    </source>
</reference>
<evidence type="ECO:0000256" key="2">
    <source>
        <dbReference type="ARBA" id="ARBA00022840"/>
    </source>
</evidence>
<dbReference type="Gene3D" id="3.40.50.300">
    <property type="entry name" value="P-loop containing nucleotide triphosphate hydrolases"/>
    <property type="match status" value="2"/>
</dbReference>
<feature type="domain" description="ABC transporter" evidence="3">
    <location>
        <begin position="366"/>
        <end position="556"/>
    </location>
</feature>